<dbReference type="PANTHER" id="PTHR30004:SF6">
    <property type="entry name" value="D-THREONATE 4-PHOSPHATE DEHYDROGENASE"/>
    <property type="match status" value="1"/>
</dbReference>
<dbReference type="HOGENOM" id="CLU_040168_0_1_4"/>
<evidence type="ECO:0000256" key="2">
    <source>
        <dbReference type="ARBA" id="ARBA00023002"/>
    </source>
</evidence>
<dbReference type="AlphaFoldDB" id="A0A0C6P438"/>
<dbReference type="GO" id="GO:0046872">
    <property type="term" value="F:metal ion binding"/>
    <property type="evidence" value="ECO:0007669"/>
    <property type="project" value="UniProtKB-KW"/>
</dbReference>
<accession>A0A0C6P438</accession>
<keyword evidence="1" id="KW-0479">Metal-binding</keyword>
<sequence>MTQDATPSRIPTLAVTLGDVAGIGPEITAKMLLGHDELRQRARLLVVGDAAVLAQAVQAVGGDPARVRVIATPAEATNQPGGIEVIQAGPSLAHVPPGQLSAEAGDGSVRYVTTACALARDGLIDGIVTAPLNKAAMHMAGHKWPGHTELLAHEFGVKTFSLVLSAGDLYIFHATTHVSLRQAIEDVNPQRMRAVLRLAGSFARALGRADQPVAVAGLNPHAGENGIFGTEDDEILAPAVAQANAEGILAAGPIPADALFPQAVRGKWKFVIACYHDQGHAPFKSVYGDDGVNITVGLPVVRVSVDHGTAFDIAGKGIAREDSLVLAAERAAQLAPGWHQVWETARSTTGG</sequence>
<dbReference type="GO" id="GO:0016491">
    <property type="term" value="F:oxidoreductase activity"/>
    <property type="evidence" value="ECO:0007669"/>
    <property type="project" value="UniProtKB-KW"/>
</dbReference>
<keyword evidence="3" id="KW-0520">NAD</keyword>
<dbReference type="InterPro" id="IPR005255">
    <property type="entry name" value="PdxA_fam"/>
</dbReference>
<organism evidence="4 5">
    <name type="scientific">Bordetella bronchiseptica 253</name>
    <dbReference type="NCBI Taxonomy" id="568707"/>
    <lineage>
        <taxon>Bacteria</taxon>
        <taxon>Pseudomonadati</taxon>
        <taxon>Pseudomonadota</taxon>
        <taxon>Betaproteobacteria</taxon>
        <taxon>Burkholderiales</taxon>
        <taxon>Alcaligenaceae</taxon>
        <taxon>Bordetella</taxon>
    </lineage>
</organism>
<dbReference type="EMBL" id="HE965806">
    <property type="protein sequence ID" value="CCJ52934.1"/>
    <property type="molecule type" value="Genomic_DNA"/>
</dbReference>
<keyword evidence="2" id="KW-0560">Oxidoreductase</keyword>
<dbReference type="KEGG" id="bbh:BN112_1016"/>
<evidence type="ECO:0000313" key="4">
    <source>
        <dbReference type="EMBL" id="CCJ52934.1"/>
    </source>
</evidence>
<gene>
    <name evidence="4" type="primary">pdxA</name>
    <name evidence="4" type="ORF">BN112_1016</name>
</gene>
<reference evidence="4 5" key="1">
    <citation type="journal article" date="2012" name="BMC Genomics">
        <title>Comparative genomics of the classical Bordetella subspecies: the evolution and exchange of virulence-associated diversity amongst closely related pathogens.</title>
        <authorList>
            <person name="Park J."/>
            <person name="Zhang Y."/>
            <person name="Buboltz A.M."/>
            <person name="Zhang X."/>
            <person name="Schuster S.C."/>
            <person name="Ahuja U."/>
            <person name="Liu M."/>
            <person name="Miller J.F."/>
            <person name="Sebaihia M."/>
            <person name="Bentley S.D."/>
            <person name="Parkhill J."/>
            <person name="Harvill E.T."/>
        </authorList>
    </citation>
    <scope>NUCLEOTIDE SEQUENCE [LARGE SCALE GENOMIC DNA]</scope>
    <source>
        <strain evidence="4 5">253</strain>
    </source>
</reference>
<dbReference type="RefSeq" id="WP_015063965.1">
    <property type="nucleotide sequence ID" value="NC_019382.1"/>
</dbReference>
<evidence type="ECO:0000256" key="3">
    <source>
        <dbReference type="ARBA" id="ARBA00023027"/>
    </source>
</evidence>
<dbReference type="Gene3D" id="3.40.718.10">
    <property type="entry name" value="Isopropylmalate Dehydrogenase"/>
    <property type="match status" value="1"/>
</dbReference>
<dbReference type="PANTHER" id="PTHR30004">
    <property type="entry name" value="4-HYDROXYTHREONINE-4-PHOSPHATE DEHYDROGENASE"/>
    <property type="match status" value="1"/>
</dbReference>
<dbReference type="GO" id="GO:0051287">
    <property type="term" value="F:NAD binding"/>
    <property type="evidence" value="ECO:0007669"/>
    <property type="project" value="InterPro"/>
</dbReference>
<name>A0A0C6P438_BORBO</name>
<evidence type="ECO:0000313" key="5">
    <source>
        <dbReference type="Proteomes" id="UP000007564"/>
    </source>
</evidence>
<dbReference type="SUPFAM" id="SSF53659">
    <property type="entry name" value="Isocitrate/Isopropylmalate dehydrogenase-like"/>
    <property type="match status" value="1"/>
</dbReference>
<dbReference type="Pfam" id="PF04166">
    <property type="entry name" value="PdxA"/>
    <property type="match status" value="1"/>
</dbReference>
<evidence type="ECO:0000256" key="1">
    <source>
        <dbReference type="ARBA" id="ARBA00022723"/>
    </source>
</evidence>
<dbReference type="NCBIfam" id="TIGR00557">
    <property type="entry name" value="pdxA"/>
    <property type="match status" value="1"/>
</dbReference>
<dbReference type="Proteomes" id="UP000007564">
    <property type="component" value="Chromosome"/>
</dbReference>
<dbReference type="OrthoDB" id="9801783at2"/>
<protein>
    <submittedName>
        <fullName evidence="4">Putative pyridoxal phosphate biosynthetic protein</fullName>
    </submittedName>
</protein>
<proteinExistence type="predicted"/>